<keyword evidence="11" id="KW-1185">Reference proteome</keyword>
<dbReference type="eggNOG" id="COG4463">
    <property type="taxonomic scope" value="Bacteria"/>
</dbReference>
<dbReference type="Pfam" id="PF05848">
    <property type="entry name" value="CtsR"/>
    <property type="match status" value="1"/>
</dbReference>
<dbReference type="AlphaFoldDB" id="K0AZU8"/>
<evidence type="ECO:0000256" key="1">
    <source>
        <dbReference type="ARBA" id="ARBA00010189"/>
    </source>
</evidence>
<dbReference type="GO" id="GO:0003677">
    <property type="term" value="F:DNA binding"/>
    <property type="evidence" value="ECO:0007669"/>
    <property type="project" value="UniProtKB-UniRule"/>
</dbReference>
<dbReference type="InterPro" id="IPR040465">
    <property type="entry name" value="CtsR_N"/>
</dbReference>
<dbReference type="Pfam" id="PF17727">
    <property type="entry name" value="CtsR_C"/>
    <property type="match status" value="1"/>
</dbReference>
<keyword evidence="3 7" id="KW-0678">Repressor</keyword>
<dbReference type="InterPro" id="IPR041908">
    <property type="entry name" value="CtsR_C_sf"/>
</dbReference>
<protein>
    <recommendedName>
        <fullName evidence="2 7">Transcriptional regulator CtsR</fullName>
    </recommendedName>
</protein>
<evidence type="ECO:0000256" key="4">
    <source>
        <dbReference type="ARBA" id="ARBA00023015"/>
    </source>
</evidence>
<dbReference type="InterPro" id="IPR041473">
    <property type="entry name" value="CtsR_C"/>
</dbReference>
<evidence type="ECO:0000256" key="7">
    <source>
        <dbReference type="PIRNR" id="PIRNR010607"/>
    </source>
</evidence>
<dbReference type="Gene3D" id="3.30.56.130">
    <property type="entry name" value="Transcriptional regulator CtsR, winged HTH domain"/>
    <property type="match status" value="1"/>
</dbReference>
<evidence type="ECO:0000313" key="10">
    <source>
        <dbReference type="EMBL" id="AFS79323.1"/>
    </source>
</evidence>
<evidence type="ECO:0000256" key="2">
    <source>
        <dbReference type="ARBA" id="ARBA00014129"/>
    </source>
</evidence>
<sequence>MVKLARLSNIIEEFIKTMLRSADDGIIEIKRNELAQQFDCAPSQINYVLTTRFTSDKGYYIESRRGGGGYIRIVRLNINDNEYINNLILNIIGDSITKTKAFSLIDNFIEEDILTEREGKIIKGVLSDRSLGECKDTNELRANILKNILIVLLS</sequence>
<gene>
    <name evidence="10" type="primary">cstR</name>
    <name evidence="10" type="ordered locus">Curi_c23210</name>
</gene>
<dbReference type="PIRSF" id="PIRSF010607">
    <property type="entry name" value="Txn_repr_CtsR"/>
    <property type="match status" value="1"/>
</dbReference>
<dbReference type="STRING" id="1128398.Curi_c23210"/>
<dbReference type="KEGG" id="cad:Curi_c23210"/>
<evidence type="ECO:0000256" key="3">
    <source>
        <dbReference type="ARBA" id="ARBA00022491"/>
    </source>
</evidence>
<keyword evidence="6 7" id="KW-0804">Transcription</keyword>
<comment type="similarity">
    <text evidence="1 7">Belongs to the CtsR family.</text>
</comment>
<keyword evidence="5 7" id="KW-0238">DNA-binding</keyword>
<dbReference type="Gene3D" id="1.10.1200.150">
    <property type="entry name" value="Transcriptional regulator CtsR, C-terminal domain"/>
    <property type="match status" value="1"/>
</dbReference>
<name>K0AZU8_GOTA9</name>
<dbReference type="GO" id="GO:0006355">
    <property type="term" value="P:regulation of DNA-templated transcription"/>
    <property type="evidence" value="ECO:0007669"/>
    <property type="project" value="UniProtKB-UniRule"/>
</dbReference>
<accession>K0AZU8</accession>
<organism evidence="10 11">
    <name type="scientific">Gottschalkia acidurici (strain ATCC 7906 / DSM 604 / BCRC 14475 / CIP 104303 / KCTC 5404 / NCIMB 10678 / 9a)</name>
    <name type="common">Clostridium acidurici</name>
    <dbReference type="NCBI Taxonomy" id="1128398"/>
    <lineage>
        <taxon>Bacteria</taxon>
        <taxon>Bacillati</taxon>
        <taxon>Bacillota</taxon>
        <taxon>Tissierellia</taxon>
        <taxon>Tissierellales</taxon>
        <taxon>Gottschalkiaceae</taxon>
        <taxon>Gottschalkia</taxon>
    </lineage>
</organism>
<dbReference type="InterPro" id="IPR008463">
    <property type="entry name" value="CtsR"/>
</dbReference>
<feature type="domain" description="CtsR N-terminal HTH" evidence="8">
    <location>
        <begin position="6"/>
        <end position="77"/>
    </location>
</feature>
<dbReference type="EMBL" id="CP003326">
    <property type="protein sequence ID" value="AFS79323.1"/>
    <property type="molecule type" value="Genomic_DNA"/>
</dbReference>
<keyword evidence="4 7" id="KW-0805">Transcription regulation</keyword>
<feature type="domain" description="CtsR C-terminal dimerization" evidence="9">
    <location>
        <begin position="80"/>
        <end position="149"/>
    </location>
</feature>
<dbReference type="HOGENOM" id="CLU_118139_0_0_9"/>
<evidence type="ECO:0000259" key="8">
    <source>
        <dbReference type="Pfam" id="PF05848"/>
    </source>
</evidence>
<proteinExistence type="inferred from homology"/>
<evidence type="ECO:0000256" key="5">
    <source>
        <dbReference type="ARBA" id="ARBA00023125"/>
    </source>
</evidence>
<dbReference type="InterPro" id="IPR041902">
    <property type="entry name" value="CtsR_N_sf"/>
</dbReference>
<reference evidence="10 11" key="1">
    <citation type="journal article" date="2012" name="PLoS ONE">
        <title>The purine-utilizing bacterium Clostridium acidurici 9a: a genome-guided metabolic reconsideration.</title>
        <authorList>
            <person name="Hartwich K."/>
            <person name="Poehlein A."/>
            <person name="Daniel R."/>
        </authorList>
    </citation>
    <scope>NUCLEOTIDE SEQUENCE [LARGE SCALE GENOMIC DNA]</scope>
    <source>
        <strain evidence="11">ATCC 7906 / DSM 604 / BCRC 14475 / CIP 104303 / KCTC 5404 / NCIMB 10678 / 9a</strain>
    </source>
</reference>
<evidence type="ECO:0000259" key="9">
    <source>
        <dbReference type="Pfam" id="PF17727"/>
    </source>
</evidence>
<dbReference type="PATRIC" id="fig|1128398.3.peg.2402"/>
<dbReference type="Proteomes" id="UP000006094">
    <property type="component" value="Chromosome"/>
</dbReference>
<evidence type="ECO:0000256" key="6">
    <source>
        <dbReference type="ARBA" id="ARBA00023163"/>
    </source>
</evidence>
<evidence type="ECO:0000313" key="11">
    <source>
        <dbReference type="Proteomes" id="UP000006094"/>
    </source>
</evidence>